<reference evidence="1" key="1">
    <citation type="submission" date="2022-02" db="EMBL/GenBank/DDBJ databases">
        <title>Characterization of Tn125 harboring carbapenem-resistant Acinetobacter bereziniae clinical isolates.</title>
        <authorList>
            <person name="Wong N.-K."/>
            <person name="Pan Q."/>
        </authorList>
    </citation>
    <scope>NUCLEOTIDE SEQUENCE</scope>
    <source>
        <strain evidence="1">GD03393</strain>
    </source>
</reference>
<sequence length="77" mass="9226">MHYLIFNKTVVDYAYYEINNIKNYEYTEIFLNCDNKNKIKHRSILNSDGKYLSSKIYILSFDDDNSKVNEIVCNEDK</sequence>
<dbReference type="RefSeq" id="WP_121775884.1">
    <property type="nucleotide sequence ID" value="NZ_BKXQ01000048.1"/>
</dbReference>
<organism evidence="1 2">
    <name type="scientific">Acinetobacter bereziniae</name>
    <name type="common">Acinetobacter genomosp. 10</name>
    <dbReference type="NCBI Taxonomy" id="106648"/>
    <lineage>
        <taxon>Bacteria</taxon>
        <taxon>Pseudomonadati</taxon>
        <taxon>Pseudomonadota</taxon>
        <taxon>Gammaproteobacteria</taxon>
        <taxon>Moraxellales</taxon>
        <taxon>Moraxellaceae</taxon>
        <taxon>Acinetobacter</taxon>
    </lineage>
</organism>
<gene>
    <name evidence="1" type="ORF">I9054_015300</name>
</gene>
<accession>A0A8I1AJ99</accession>
<dbReference type="AlphaFoldDB" id="A0A8I1AJ99"/>
<dbReference type="EMBL" id="CP092085">
    <property type="protein sequence ID" value="UUN96732.1"/>
    <property type="molecule type" value="Genomic_DNA"/>
</dbReference>
<evidence type="ECO:0000313" key="2">
    <source>
        <dbReference type="Proteomes" id="UP000644140"/>
    </source>
</evidence>
<dbReference type="Proteomes" id="UP000644140">
    <property type="component" value="Chromosome"/>
</dbReference>
<protein>
    <submittedName>
        <fullName evidence="1">Uncharacterized protein</fullName>
    </submittedName>
</protein>
<name>A0A8I1AJ99_ACIBZ</name>
<evidence type="ECO:0000313" key="1">
    <source>
        <dbReference type="EMBL" id="UUN96732.1"/>
    </source>
</evidence>
<proteinExistence type="predicted"/>